<dbReference type="PANTHER" id="PTHR42686:SF1">
    <property type="entry name" value="GH17980P-RELATED"/>
    <property type="match status" value="1"/>
</dbReference>
<dbReference type="InterPro" id="IPR036812">
    <property type="entry name" value="NAD(P)_OxRdtase_dom_sf"/>
</dbReference>
<dbReference type="GO" id="GO:0016491">
    <property type="term" value="F:oxidoreductase activity"/>
    <property type="evidence" value="ECO:0007669"/>
    <property type="project" value="InterPro"/>
</dbReference>
<gene>
    <name evidence="2" type="ORF">CH362_08845</name>
</gene>
<dbReference type="Proteomes" id="UP000231926">
    <property type="component" value="Unassembled WGS sequence"/>
</dbReference>
<name>A0A2M9YCZ6_9LEPT</name>
<sequence>MISKDPFQTLYREPLHEGRKEKFSLGKKGEGLGYFLFRELRLSRIAFGGYRIGLEDPEHKESLLLALKSGVNVIDVSANYGDGEAESLVGKVLDENFKKRHLHRKEIFLVTKAGYIQGKNMKLVESKEKEKDQFPEITYYQPGCYHCISPEFLEDQLERSRKRLGLATIDAFLLHNPEYFLSHSEKNGIPKEEAQAEYYRRIKEAFLFLEKARKEGKIQFYGISSNTFPIPEEEYTHTSLSKCLQIAEKIAGKENGFAVVQFPANWYEDGFLRNRNSENKTLLEICSNFDLLPLINRPLNSFQAGKGMVRLSYTPQSQAPDQSKILQILELESSLLEPLSQNPNRNSLSKLWQTYGEKVRSEEQFQVLLQKSWIPALRGVIDEVYSEKGKESAEEYLRVLNTALPLLEEQIQIRSSENLSGLYENLVSRFHSNGESPESLSSLMVFHLASLLEKGTVLLGMRKRKYVRDILPIFKKPLPEISRSEWGENGIRS</sequence>
<reference evidence="2 3" key="1">
    <citation type="submission" date="2017-07" db="EMBL/GenBank/DDBJ databases">
        <title>Leptospira spp. isolated from tropical soils.</title>
        <authorList>
            <person name="Thibeaux R."/>
            <person name="Iraola G."/>
            <person name="Ferres I."/>
            <person name="Bierque E."/>
            <person name="Girault D."/>
            <person name="Soupe-Gilbert M.-E."/>
            <person name="Picardeau M."/>
            <person name="Goarant C."/>
        </authorList>
    </citation>
    <scope>NUCLEOTIDE SEQUENCE [LARGE SCALE GENOMIC DNA]</scope>
    <source>
        <strain evidence="2 3">FH4-C-A2</strain>
    </source>
</reference>
<evidence type="ECO:0000313" key="2">
    <source>
        <dbReference type="EMBL" id="PJZ49428.1"/>
    </source>
</evidence>
<keyword evidence="3" id="KW-1185">Reference proteome</keyword>
<dbReference type="EMBL" id="NPDR01000003">
    <property type="protein sequence ID" value="PJZ49428.1"/>
    <property type="molecule type" value="Genomic_DNA"/>
</dbReference>
<evidence type="ECO:0000313" key="3">
    <source>
        <dbReference type="Proteomes" id="UP000231926"/>
    </source>
</evidence>
<accession>A0A2M9YCZ6</accession>
<dbReference type="OrthoDB" id="9804790at2"/>
<dbReference type="SUPFAM" id="SSF51430">
    <property type="entry name" value="NAD(P)-linked oxidoreductase"/>
    <property type="match status" value="1"/>
</dbReference>
<dbReference type="InterPro" id="IPR020471">
    <property type="entry name" value="AKR"/>
</dbReference>
<dbReference type="CDD" id="cd19099">
    <property type="entry name" value="AKR_unchar"/>
    <property type="match status" value="1"/>
</dbReference>
<organism evidence="2 3">
    <name type="scientific">Leptospira saintgironsiae</name>
    <dbReference type="NCBI Taxonomy" id="2023183"/>
    <lineage>
        <taxon>Bacteria</taxon>
        <taxon>Pseudomonadati</taxon>
        <taxon>Spirochaetota</taxon>
        <taxon>Spirochaetia</taxon>
        <taxon>Leptospirales</taxon>
        <taxon>Leptospiraceae</taxon>
        <taxon>Leptospira</taxon>
    </lineage>
</organism>
<protein>
    <submittedName>
        <fullName evidence="2">Aldo/keto reductase</fullName>
    </submittedName>
</protein>
<dbReference type="InterPro" id="IPR023210">
    <property type="entry name" value="NADP_OxRdtase_dom"/>
</dbReference>
<dbReference type="AlphaFoldDB" id="A0A2M9YCZ6"/>
<comment type="caution">
    <text evidence="2">The sequence shown here is derived from an EMBL/GenBank/DDBJ whole genome shotgun (WGS) entry which is preliminary data.</text>
</comment>
<dbReference type="Gene3D" id="3.20.20.100">
    <property type="entry name" value="NADP-dependent oxidoreductase domain"/>
    <property type="match status" value="1"/>
</dbReference>
<feature type="domain" description="NADP-dependent oxidoreductase" evidence="1">
    <location>
        <begin position="44"/>
        <end position="342"/>
    </location>
</feature>
<evidence type="ECO:0000259" key="1">
    <source>
        <dbReference type="Pfam" id="PF00248"/>
    </source>
</evidence>
<dbReference type="PANTHER" id="PTHR42686">
    <property type="entry name" value="GH17980P-RELATED"/>
    <property type="match status" value="1"/>
</dbReference>
<dbReference type="GO" id="GO:0005829">
    <property type="term" value="C:cytosol"/>
    <property type="evidence" value="ECO:0007669"/>
    <property type="project" value="TreeGrafter"/>
</dbReference>
<dbReference type="Pfam" id="PF00248">
    <property type="entry name" value="Aldo_ket_red"/>
    <property type="match status" value="1"/>
</dbReference>
<proteinExistence type="predicted"/>